<sequence length="111" mass="12375">MYSSILGFNTQHISTCLFKVQCTIGCDVTSIWIENEEEAGTCWGIEEGIGLFFVDREKYSLWLMKYFFSELLSTSASCAEARGNFTPGKANSEISKSMLFAMKRGALSLIS</sequence>
<name>A0A8C2P3T7_CAPHI</name>
<protein>
    <submittedName>
        <fullName evidence="1">Uncharacterized protein</fullName>
    </submittedName>
</protein>
<reference evidence="1" key="2">
    <citation type="submission" date="2025-08" db="UniProtKB">
        <authorList>
            <consortium name="Ensembl"/>
        </authorList>
    </citation>
    <scope>IDENTIFICATION</scope>
</reference>
<organism evidence="1">
    <name type="scientific">Capra hircus</name>
    <name type="common">Goat</name>
    <dbReference type="NCBI Taxonomy" id="9925"/>
    <lineage>
        <taxon>Eukaryota</taxon>
        <taxon>Metazoa</taxon>
        <taxon>Chordata</taxon>
        <taxon>Craniata</taxon>
        <taxon>Vertebrata</taxon>
        <taxon>Euteleostomi</taxon>
        <taxon>Mammalia</taxon>
        <taxon>Eutheria</taxon>
        <taxon>Laurasiatheria</taxon>
        <taxon>Artiodactyla</taxon>
        <taxon>Ruminantia</taxon>
        <taxon>Pecora</taxon>
        <taxon>Bovidae</taxon>
        <taxon>Caprinae</taxon>
        <taxon>Capra</taxon>
    </lineage>
</organism>
<accession>A0A8C2P3T7</accession>
<reference evidence="1" key="1">
    <citation type="submission" date="2019-03" db="EMBL/GenBank/DDBJ databases">
        <title>Genome sequencing and reference-guided assembly of Black Bengal Goat (Capra hircus).</title>
        <authorList>
            <person name="Siddiki A.Z."/>
            <person name="Baten A."/>
            <person name="Billah M."/>
            <person name="Alam M.A.U."/>
            <person name="Shawrob K.S.M."/>
            <person name="Saha S."/>
            <person name="Chowdhury M."/>
            <person name="Rahman A.H."/>
            <person name="Stear M."/>
            <person name="Miah G."/>
            <person name="Das G.B."/>
            <person name="Hossain M.M."/>
            <person name="Kumkum M."/>
            <person name="Islam M.S."/>
            <person name="Mollah A.M."/>
            <person name="Ahsan A."/>
            <person name="Tusar F."/>
            <person name="Khan M.K.I."/>
        </authorList>
    </citation>
    <scope>NUCLEOTIDE SEQUENCE [LARGE SCALE GENOMIC DNA]</scope>
</reference>
<proteinExistence type="predicted"/>
<dbReference type="AlphaFoldDB" id="A0A8C2P3T7"/>
<evidence type="ECO:0000313" key="1">
    <source>
        <dbReference type="Ensembl" id="ENSCHIP00010012944.1"/>
    </source>
</evidence>
<dbReference type="Ensembl" id="ENSCHIT00010018347.1">
    <property type="protein sequence ID" value="ENSCHIP00010012944.1"/>
    <property type="gene ID" value="ENSCHIG00010009617.1"/>
</dbReference>